<keyword evidence="4" id="KW-0411">Iron-sulfur</keyword>
<dbReference type="EMBL" id="BAAAMY010000001">
    <property type="protein sequence ID" value="GAA1903419.1"/>
    <property type="molecule type" value="Genomic_DNA"/>
</dbReference>
<keyword evidence="7" id="KW-1185">Reference proteome</keyword>
<proteinExistence type="predicted"/>
<organism evidence="6 7">
    <name type="scientific">Nocardioides lentus</name>
    <dbReference type="NCBI Taxonomy" id="338077"/>
    <lineage>
        <taxon>Bacteria</taxon>
        <taxon>Bacillati</taxon>
        <taxon>Actinomycetota</taxon>
        <taxon>Actinomycetes</taxon>
        <taxon>Propionibacteriales</taxon>
        <taxon>Nocardioidaceae</taxon>
        <taxon>Nocardioides</taxon>
    </lineage>
</organism>
<reference evidence="7" key="1">
    <citation type="journal article" date="2019" name="Int. J. Syst. Evol. Microbiol.">
        <title>The Global Catalogue of Microorganisms (GCM) 10K type strain sequencing project: providing services to taxonomists for standard genome sequencing and annotation.</title>
        <authorList>
            <consortium name="The Broad Institute Genomics Platform"/>
            <consortium name="The Broad Institute Genome Sequencing Center for Infectious Disease"/>
            <person name="Wu L."/>
            <person name="Ma J."/>
        </authorList>
    </citation>
    <scope>NUCLEOTIDE SEQUENCE [LARGE SCALE GENOMIC DNA]</scope>
    <source>
        <strain evidence="7">JCM 14046</strain>
    </source>
</reference>
<keyword evidence="3" id="KW-0408">Iron</keyword>
<feature type="domain" description="Iron-binding zinc finger CDGSH type" evidence="5">
    <location>
        <begin position="20"/>
        <end position="64"/>
    </location>
</feature>
<evidence type="ECO:0000313" key="7">
    <source>
        <dbReference type="Proteomes" id="UP001501612"/>
    </source>
</evidence>
<dbReference type="Proteomes" id="UP001501612">
    <property type="component" value="Unassembled WGS sequence"/>
</dbReference>
<name>A0ABP5A7J1_9ACTN</name>
<evidence type="ECO:0000313" key="6">
    <source>
        <dbReference type="EMBL" id="GAA1903419.1"/>
    </source>
</evidence>
<protein>
    <submittedName>
        <fullName evidence="6">CDGSH iron-sulfur domain-containing protein</fullName>
    </submittedName>
</protein>
<keyword evidence="2" id="KW-0479">Metal-binding</keyword>
<sequence>MSATPPRRLRACPGGPLLVDGDVELTDEDGTVHRSTRPVTAVCRCGASARAPWCDGSHKLLAARRV</sequence>
<dbReference type="InterPro" id="IPR042216">
    <property type="entry name" value="MitoNEET_CISD"/>
</dbReference>
<dbReference type="SMART" id="SM00704">
    <property type="entry name" value="ZnF_CDGSH"/>
    <property type="match status" value="1"/>
</dbReference>
<evidence type="ECO:0000256" key="3">
    <source>
        <dbReference type="ARBA" id="ARBA00023004"/>
    </source>
</evidence>
<dbReference type="RefSeq" id="WP_344001904.1">
    <property type="nucleotide sequence ID" value="NZ_BAAAMY010000001.1"/>
</dbReference>
<gene>
    <name evidence="6" type="ORF">GCM10009737_00020</name>
</gene>
<accession>A0ABP5A7J1</accession>
<comment type="caution">
    <text evidence="6">The sequence shown here is derived from an EMBL/GenBank/DDBJ whole genome shotgun (WGS) entry which is preliminary data.</text>
</comment>
<evidence type="ECO:0000256" key="2">
    <source>
        <dbReference type="ARBA" id="ARBA00022723"/>
    </source>
</evidence>
<evidence type="ECO:0000256" key="1">
    <source>
        <dbReference type="ARBA" id="ARBA00022714"/>
    </source>
</evidence>
<evidence type="ECO:0000256" key="4">
    <source>
        <dbReference type="ARBA" id="ARBA00023014"/>
    </source>
</evidence>
<dbReference type="Gene3D" id="3.40.5.90">
    <property type="entry name" value="CDGSH iron-sulfur domain, mitoNEET-type"/>
    <property type="match status" value="1"/>
</dbReference>
<evidence type="ECO:0000259" key="5">
    <source>
        <dbReference type="SMART" id="SM00704"/>
    </source>
</evidence>
<keyword evidence="1" id="KW-0001">2Fe-2S</keyword>
<dbReference type="Pfam" id="PF09360">
    <property type="entry name" value="zf-CDGSH"/>
    <property type="match status" value="1"/>
</dbReference>
<dbReference type="InterPro" id="IPR018967">
    <property type="entry name" value="FeS-contain_CDGSH-typ"/>
</dbReference>